<organism evidence="1 2">
    <name type="scientific">Cutibacterium acnes</name>
    <name type="common">Propionibacterium acnes</name>
    <dbReference type="NCBI Taxonomy" id="1747"/>
    <lineage>
        <taxon>Bacteria</taxon>
        <taxon>Bacillati</taxon>
        <taxon>Actinomycetota</taxon>
        <taxon>Actinomycetes</taxon>
        <taxon>Propionibacteriales</taxon>
        <taxon>Propionibacteriaceae</taxon>
        <taxon>Cutibacterium</taxon>
    </lineage>
</organism>
<dbReference type="AlphaFoldDB" id="A0AA44ZDL0"/>
<dbReference type="Proteomes" id="UP000223982">
    <property type="component" value="Unassembled WGS sequence"/>
</dbReference>
<accession>A0AA44ZDL0</accession>
<protein>
    <submittedName>
        <fullName evidence="1">Uncharacterized protein</fullName>
    </submittedName>
</protein>
<proteinExistence type="predicted"/>
<gene>
    <name evidence="1" type="ORF">APS60_11805</name>
</gene>
<evidence type="ECO:0000313" key="1">
    <source>
        <dbReference type="EMBL" id="PHJ26213.1"/>
    </source>
</evidence>
<evidence type="ECO:0000313" key="2">
    <source>
        <dbReference type="Proteomes" id="UP000223982"/>
    </source>
</evidence>
<comment type="caution">
    <text evidence="1">The sequence shown here is derived from an EMBL/GenBank/DDBJ whole genome shotgun (WGS) entry which is preliminary data.</text>
</comment>
<reference evidence="1 2" key="1">
    <citation type="submission" date="2017-02" db="EMBL/GenBank/DDBJ databases">
        <title>Prevalence of linear plasmids in Propionibacterium acnes isolates obtained from cancerous prostatic tissue.</title>
        <authorList>
            <person name="Davidsson S."/>
            <person name="Bruggemann H."/>
        </authorList>
    </citation>
    <scope>NUCLEOTIDE SEQUENCE [LARGE SCALE GENOMIC DNA]</scope>
    <source>
        <strain evidence="1 2">09-9</strain>
    </source>
</reference>
<dbReference type="EMBL" id="LKVB01000012">
    <property type="protein sequence ID" value="PHJ26213.1"/>
    <property type="molecule type" value="Genomic_DNA"/>
</dbReference>
<sequence length="31" mass="3409">MIVSIDETTGDRDLLLTVVAPDLPTHVRHGH</sequence>
<name>A0AA44ZDL0_CUTAC</name>